<keyword evidence="10 15" id="KW-0464">Manganese</keyword>
<dbReference type="GO" id="GO:0008360">
    <property type="term" value="P:regulation of cell shape"/>
    <property type="evidence" value="ECO:0007669"/>
    <property type="project" value="UniProtKB-KW"/>
</dbReference>
<protein>
    <recommendedName>
        <fullName evidence="12">D-alanine--D-alanine ligase</fullName>
        <ecNumber evidence="12">6.3.2.4</ecNumber>
    </recommendedName>
    <alternativeName>
        <fullName evidence="12">D-Ala-D-Ala ligase</fullName>
    </alternativeName>
    <alternativeName>
        <fullName evidence="12">D-alanylalanine synthetase</fullName>
    </alternativeName>
</protein>
<dbReference type="GO" id="GO:0046872">
    <property type="term" value="F:metal ion binding"/>
    <property type="evidence" value="ECO:0007669"/>
    <property type="project" value="UniProtKB-KW"/>
</dbReference>
<evidence type="ECO:0000256" key="13">
    <source>
        <dbReference type="PIRSR" id="PIRSR039102-1"/>
    </source>
</evidence>
<dbReference type="InterPro" id="IPR013815">
    <property type="entry name" value="ATP_grasp_subdomain_1"/>
</dbReference>
<dbReference type="NCBIfam" id="TIGR01205">
    <property type="entry name" value="D_ala_D_alaTIGR"/>
    <property type="match status" value="1"/>
</dbReference>
<comment type="subcellular location">
    <subcellularLocation>
        <location evidence="12">Cytoplasm</location>
    </subcellularLocation>
</comment>
<evidence type="ECO:0000256" key="2">
    <source>
        <dbReference type="ARBA" id="ARBA00010871"/>
    </source>
</evidence>
<comment type="similarity">
    <text evidence="2 12">Belongs to the D-alanine--D-alanine ligase family.</text>
</comment>
<keyword evidence="19" id="KW-1185">Reference proteome</keyword>
<keyword evidence="11 12" id="KW-0961">Cell wall biogenesis/degradation</keyword>
<keyword evidence="3 12" id="KW-0436">Ligase</keyword>
<dbReference type="Proteomes" id="UP000661435">
    <property type="component" value="Unassembled WGS sequence"/>
</dbReference>
<evidence type="ECO:0000256" key="9">
    <source>
        <dbReference type="ARBA" id="ARBA00022984"/>
    </source>
</evidence>
<feature type="binding site" evidence="14">
    <location>
        <begin position="189"/>
        <end position="190"/>
    </location>
    <ligand>
        <name>ATP</name>
        <dbReference type="ChEBI" id="CHEBI:30616"/>
    </ligand>
</feature>
<dbReference type="PANTHER" id="PTHR23132">
    <property type="entry name" value="D-ALANINE--D-ALANINE LIGASE"/>
    <property type="match status" value="1"/>
</dbReference>
<dbReference type="NCBIfam" id="NF002528">
    <property type="entry name" value="PRK01966.1-4"/>
    <property type="match status" value="1"/>
</dbReference>
<evidence type="ECO:0000256" key="14">
    <source>
        <dbReference type="PIRSR" id="PIRSR039102-2"/>
    </source>
</evidence>
<feature type="binding site" evidence="14">
    <location>
        <begin position="219"/>
        <end position="226"/>
    </location>
    <ligand>
        <name>ATP</name>
        <dbReference type="ChEBI" id="CHEBI:30616"/>
    </ligand>
</feature>
<dbReference type="InterPro" id="IPR011095">
    <property type="entry name" value="Dala_Dala_lig_C"/>
</dbReference>
<evidence type="ECO:0000313" key="18">
    <source>
        <dbReference type="EMBL" id="MBC5732526.1"/>
    </source>
</evidence>
<evidence type="ECO:0000256" key="10">
    <source>
        <dbReference type="ARBA" id="ARBA00023211"/>
    </source>
</evidence>
<dbReference type="Gene3D" id="3.30.470.20">
    <property type="entry name" value="ATP-grasp fold, B domain"/>
    <property type="match status" value="1"/>
</dbReference>
<evidence type="ECO:0000256" key="5">
    <source>
        <dbReference type="ARBA" id="ARBA00022741"/>
    </source>
</evidence>
<dbReference type="PROSITE" id="PS00843">
    <property type="entry name" value="DALA_DALA_LIGASE_1"/>
    <property type="match status" value="1"/>
</dbReference>
<comment type="cofactor">
    <cofactor evidence="15">
        <name>Mg(2+)</name>
        <dbReference type="ChEBI" id="CHEBI:18420"/>
    </cofactor>
    <cofactor evidence="15">
        <name>Mn(2+)</name>
        <dbReference type="ChEBI" id="CHEBI:29035"/>
    </cofactor>
    <text evidence="15">Binds 2 magnesium or manganese ions per subunit.</text>
</comment>
<feature type="binding site" evidence="15">
    <location>
        <position position="299"/>
    </location>
    <ligand>
        <name>Mg(2+)</name>
        <dbReference type="ChEBI" id="CHEBI:18420"/>
        <label>1</label>
    </ligand>
</feature>
<dbReference type="InterPro" id="IPR011127">
    <property type="entry name" value="Dala_Dala_lig_N"/>
</dbReference>
<dbReference type="RefSeq" id="WP_186906425.1">
    <property type="nucleotide sequence ID" value="NZ_JACOPP010000002.1"/>
</dbReference>
<comment type="function">
    <text evidence="12">Cell wall formation.</text>
</comment>
<dbReference type="HAMAP" id="MF_00047">
    <property type="entry name" value="Dala_Dala_lig"/>
    <property type="match status" value="1"/>
</dbReference>
<feature type="active site" evidence="13">
    <location>
        <position position="323"/>
    </location>
</feature>
<dbReference type="InterPro" id="IPR011761">
    <property type="entry name" value="ATP-grasp"/>
</dbReference>
<feature type="binding site" evidence="15">
    <location>
        <position position="314"/>
    </location>
    <ligand>
        <name>Mg(2+)</name>
        <dbReference type="ChEBI" id="CHEBI:18420"/>
        <label>2</label>
    </ligand>
</feature>
<dbReference type="SUPFAM" id="SSF52440">
    <property type="entry name" value="PreATP-grasp domain"/>
    <property type="match status" value="1"/>
</dbReference>
<dbReference type="Gene3D" id="3.30.1490.20">
    <property type="entry name" value="ATP-grasp fold, A domain"/>
    <property type="match status" value="1"/>
</dbReference>
<feature type="active site" evidence="13">
    <location>
        <position position="189"/>
    </location>
</feature>
<feature type="active site" evidence="13">
    <location>
        <position position="16"/>
    </location>
</feature>
<keyword evidence="7 15" id="KW-0460">Magnesium</keyword>
<comment type="catalytic activity">
    <reaction evidence="12">
        <text>2 D-alanine + ATP = D-alanyl-D-alanine + ADP + phosphate + H(+)</text>
        <dbReference type="Rhea" id="RHEA:11224"/>
        <dbReference type="ChEBI" id="CHEBI:15378"/>
        <dbReference type="ChEBI" id="CHEBI:30616"/>
        <dbReference type="ChEBI" id="CHEBI:43474"/>
        <dbReference type="ChEBI" id="CHEBI:57416"/>
        <dbReference type="ChEBI" id="CHEBI:57822"/>
        <dbReference type="ChEBI" id="CHEBI:456216"/>
        <dbReference type="EC" id="6.3.2.4"/>
    </reaction>
</comment>
<dbReference type="Gene3D" id="3.40.50.20">
    <property type="match status" value="1"/>
</dbReference>
<reference evidence="18" key="1">
    <citation type="submission" date="2020-08" db="EMBL/GenBank/DDBJ databases">
        <title>Genome public.</title>
        <authorList>
            <person name="Liu C."/>
            <person name="Sun Q."/>
        </authorList>
    </citation>
    <scope>NUCLEOTIDE SEQUENCE</scope>
    <source>
        <strain evidence="18">NSJ-51</strain>
    </source>
</reference>
<comment type="caution">
    <text evidence="18">The sequence shown here is derived from an EMBL/GenBank/DDBJ whole genome shotgun (WGS) entry which is preliminary data.</text>
</comment>
<evidence type="ECO:0000256" key="1">
    <source>
        <dbReference type="ARBA" id="ARBA00001936"/>
    </source>
</evidence>
<evidence type="ECO:0000256" key="4">
    <source>
        <dbReference type="ARBA" id="ARBA00022723"/>
    </source>
</evidence>
<organism evidence="18 19">
    <name type="scientific">Lawsonibacter hominis</name>
    <dbReference type="NCBI Taxonomy" id="2763053"/>
    <lineage>
        <taxon>Bacteria</taxon>
        <taxon>Bacillati</taxon>
        <taxon>Bacillota</taxon>
        <taxon>Clostridia</taxon>
        <taxon>Eubacteriales</taxon>
        <taxon>Oscillospiraceae</taxon>
        <taxon>Lawsonibacter</taxon>
    </lineage>
</organism>
<keyword evidence="8 12" id="KW-0133">Cell shape</keyword>
<evidence type="ECO:0000259" key="17">
    <source>
        <dbReference type="PROSITE" id="PS50975"/>
    </source>
</evidence>
<dbReference type="PROSITE" id="PS00844">
    <property type="entry name" value="DALA_DALA_LIGASE_2"/>
    <property type="match status" value="1"/>
</dbReference>
<evidence type="ECO:0000256" key="6">
    <source>
        <dbReference type="ARBA" id="ARBA00022840"/>
    </source>
</evidence>
<comment type="pathway">
    <text evidence="12">Cell wall biogenesis; peptidoglycan biosynthesis.</text>
</comment>
<evidence type="ECO:0000256" key="3">
    <source>
        <dbReference type="ARBA" id="ARBA00022598"/>
    </source>
</evidence>
<dbReference type="GO" id="GO:0071555">
    <property type="term" value="P:cell wall organization"/>
    <property type="evidence" value="ECO:0007669"/>
    <property type="project" value="UniProtKB-KW"/>
</dbReference>
<keyword evidence="5 14" id="KW-0547">Nucleotide-binding</keyword>
<dbReference type="GO" id="GO:0009252">
    <property type="term" value="P:peptidoglycan biosynthetic process"/>
    <property type="evidence" value="ECO:0007669"/>
    <property type="project" value="UniProtKB-UniRule"/>
</dbReference>
<dbReference type="AlphaFoldDB" id="A0A8J6J4L9"/>
<feature type="binding site" evidence="14">
    <location>
        <begin position="311"/>
        <end position="312"/>
    </location>
    <ligand>
        <name>ATP</name>
        <dbReference type="ChEBI" id="CHEBI:30616"/>
    </ligand>
</feature>
<dbReference type="InterPro" id="IPR016185">
    <property type="entry name" value="PreATP-grasp_dom_sf"/>
</dbReference>
<evidence type="ECO:0000256" key="12">
    <source>
        <dbReference type="HAMAP-Rule" id="MF_00047"/>
    </source>
</evidence>
<evidence type="ECO:0000256" key="8">
    <source>
        <dbReference type="ARBA" id="ARBA00022960"/>
    </source>
</evidence>
<evidence type="ECO:0000256" key="15">
    <source>
        <dbReference type="PIRSR" id="PIRSR039102-3"/>
    </source>
</evidence>
<dbReference type="Pfam" id="PF01820">
    <property type="entry name" value="Dala_Dala_lig_N"/>
    <property type="match status" value="1"/>
</dbReference>
<keyword evidence="9 12" id="KW-0573">Peptidoglycan synthesis</keyword>
<feature type="binding site" evidence="14">
    <location>
        <position position="140"/>
    </location>
    <ligand>
        <name>ATP</name>
        <dbReference type="ChEBI" id="CHEBI:30616"/>
    </ligand>
</feature>
<keyword evidence="4 15" id="KW-0479">Metal-binding</keyword>
<dbReference type="InterPro" id="IPR005905">
    <property type="entry name" value="D_ala_D_ala"/>
</dbReference>
<keyword evidence="12" id="KW-0963">Cytoplasm</keyword>
<dbReference type="GO" id="GO:0005524">
    <property type="term" value="F:ATP binding"/>
    <property type="evidence" value="ECO:0007669"/>
    <property type="project" value="UniProtKB-UniRule"/>
</dbReference>
<dbReference type="UniPathway" id="UPA00219"/>
<evidence type="ECO:0000256" key="11">
    <source>
        <dbReference type="ARBA" id="ARBA00023316"/>
    </source>
</evidence>
<feature type="binding site" evidence="15">
    <location>
        <position position="312"/>
    </location>
    <ligand>
        <name>Mg(2+)</name>
        <dbReference type="ChEBI" id="CHEBI:18420"/>
        <label>1</label>
    </ligand>
</feature>
<sequence length="350" mass="37524">MSRRKLAVLFGGCSSEYSVSLQSAHAVLSHLDPEKYEPVLLGITREGRWLLYTGPLEALLDDTWHQDTRRTIPAVISPDRGLHGLLVIAPAGITAVRLDAAFPVLHGKNGEDGTVQGLLELAGIPIVGCGTCASAICMDKDLAHRLAGQSGVAVPRSVVFRAGEDRAMLPSQAARLGYPLFVKPARAGSSFGVSRVERPDALDAAVTAALEHDSKILLEEAVSGFEVGCAVLGNLGLTVGEVDEIELTQGFFDYTEKYNLMTARIHMPARISREKAESVKAAACKVYWALNCSGFARVDLFLTPEGRVVFNEVNTIPGFTSHSRYPNMMHGIGLEFGALLDRAIELAVGA</sequence>
<evidence type="ECO:0000256" key="16">
    <source>
        <dbReference type="PROSITE-ProRule" id="PRU00409"/>
    </source>
</evidence>
<evidence type="ECO:0000256" key="7">
    <source>
        <dbReference type="ARBA" id="ARBA00022842"/>
    </source>
</evidence>
<name>A0A8J6J4L9_9FIRM</name>
<dbReference type="SUPFAM" id="SSF56059">
    <property type="entry name" value="Glutathione synthetase ATP-binding domain-like"/>
    <property type="match status" value="1"/>
</dbReference>
<dbReference type="EMBL" id="JACOPP010000002">
    <property type="protein sequence ID" value="MBC5732526.1"/>
    <property type="molecule type" value="Genomic_DNA"/>
</dbReference>
<accession>A0A8J6J4L9</accession>
<proteinExistence type="inferred from homology"/>
<dbReference type="PIRSF" id="PIRSF039102">
    <property type="entry name" value="Ddl/VanB"/>
    <property type="match status" value="1"/>
</dbReference>
<dbReference type="NCBIfam" id="NF000091">
    <property type="entry name" value="D_ala_D_ser_VanG"/>
    <property type="match status" value="1"/>
</dbReference>
<dbReference type="GO" id="GO:0008716">
    <property type="term" value="F:D-alanine-D-alanine ligase activity"/>
    <property type="evidence" value="ECO:0007669"/>
    <property type="project" value="UniProtKB-UniRule"/>
</dbReference>
<comment type="cofactor">
    <cofactor evidence="1">
        <name>Mn(2+)</name>
        <dbReference type="ChEBI" id="CHEBI:29035"/>
    </cofactor>
</comment>
<dbReference type="InterPro" id="IPR000291">
    <property type="entry name" value="D-Ala_lig_Van_CS"/>
</dbReference>
<feature type="binding site" evidence="14">
    <location>
        <begin position="181"/>
        <end position="183"/>
    </location>
    <ligand>
        <name>ATP</name>
        <dbReference type="ChEBI" id="CHEBI:30616"/>
    </ligand>
</feature>
<dbReference type="EC" id="6.3.2.4" evidence="12"/>
<evidence type="ECO:0000313" key="19">
    <source>
        <dbReference type="Proteomes" id="UP000661435"/>
    </source>
</evidence>
<dbReference type="GO" id="GO:0005829">
    <property type="term" value="C:cytosol"/>
    <property type="evidence" value="ECO:0007669"/>
    <property type="project" value="TreeGrafter"/>
</dbReference>
<keyword evidence="6 16" id="KW-0067">ATP-binding</keyword>
<feature type="domain" description="ATP-grasp" evidence="17">
    <location>
        <begin position="144"/>
        <end position="345"/>
    </location>
</feature>
<gene>
    <name evidence="18" type="primary">vanG</name>
    <name evidence="12" type="synonym">ddl</name>
    <name evidence="18" type="ORF">H8S57_02140</name>
</gene>
<feature type="binding site" evidence="15">
    <location>
        <position position="312"/>
    </location>
    <ligand>
        <name>Mg(2+)</name>
        <dbReference type="ChEBI" id="CHEBI:18420"/>
        <label>2</label>
    </ligand>
</feature>
<dbReference type="FunFam" id="3.30.470.20:FF:000008">
    <property type="entry name" value="D-alanine--D-alanine ligase"/>
    <property type="match status" value="1"/>
</dbReference>
<dbReference type="PROSITE" id="PS50975">
    <property type="entry name" value="ATP_GRASP"/>
    <property type="match status" value="1"/>
</dbReference>
<dbReference type="Pfam" id="PF07478">
    <property type="entry name" value="Dala_Dala_lig_C"/>
    <property type="match status" value="1"/>
</dbReference>
<dbReference type="PANTHER" id="PTHR23132:SF25">
    <property type="entry name" value="D-ALANINE--D-ALANINE LIGASE A"/>
    <property type="match status" value="1"/>
</dbReference>